<comment type="caution">
    <text evidence="7">The sequence shown here is derived from an EMBL/GenBank/DDBJ whole genome shotgun (WGS) entry which is preliminary data.</text>
</comment>
<evidence type="ECO:0000256" key="4">
    <source>
        <dbReference type="ARBA" id="ARBA00023004"/>
    </source>
</evidence>
<dbReference type="PANTHER" id="PTHR43409">
    <property type="entry name" value="ANAEROBIC MAGNESIUM-PROTOPORPHYRIN IX MONOMETHYL ESTER CYCLASE-RELATED"/>
    <property type="match status" value="1"/>
</dbReference>
<dbReference type="InterPro" id="IPR058240">
    <property type="entry name" value="rSAM_sf"/>
</dbReference>
<evidence type="ECO:0000313" key="8">
    <source>
        <dbReference type="Proteomes" id="UP000178344"/>
    </source>
</evidence>
<dbReference type="EMBL" id="MFKQ01000012">
    <property type="protein sequence ID" value="OGG47361.1"/>
    <property type="molecule type" value="Genomic_DNA"/>
</dbReference>
<dbReference type="InterPro" id="IPR007197">
    <property type="entry name" value="rSAM"/>
</dbReference>
<dbReference type="SFLD" id="SFLDG01082">
    <property type="entry name" value="B12-binding_domain_containing"/>
    <property type="match status" value="1"/>
</dbReference>
<dbReference type="GO" id="GO:0046872">
    <property type="term" value="F:metal ion binding"/>
    <property type="evidence" value="ECO:0007669"/>
    <property type="project" value="UniProtKB-KW"/>
</dbReference>
<organism evidence="7 8">
    <name type="scientific">Candidatus Kaiserbacteria bacterium RIFCSPHIGHO2_01_FULL_49_13</name>
    <dbReference type="NCBI Taxonomy" id="1798477"/>
    <lineage>
        <taxon>Bacteria</taxon>
        <taxon>Candidatus Kaiseribacteriota</taxon>
    </lineage>
</organism>
<dbReference type="InterPro" id="IPR051198">
    <property type="entry name" value="BchE-like"/>
</dbReference>
<evidence type="ECO:0000259" key="6">
    <source>
        <dbReference type="SMART" id="SM00729"/>
    </source>
</evidence>
<feature type="domain" description="Elp3/MiaA/NifB-like radical SAM core" evidence="6">
    <location>
        <begin position="317"/>
        <end position="537"/>
    </location>
</feature>
<dbReference type="GO" id="GO:0003824">
    <property type="term" value="F:catalytic activity"/>
    <property type="evidence" value="ECO:0007669"/>
    <property type="project" value="InterPro"/>
</dbReference>
<reference evidence="7 8" key="1">
    <citation type="journal article" date="2016" name="Nat. Commun.">
        <title>Thousands of microbial genomes shed light on interconnected biogeochemical processes in an aquifer system.</title>
        <authorList>
            <person name="Anantharaman K."/>
            <person name="Brown C.T."/>
            <person name="Hug L.A."/>
            <person name="Sharon I."/>
            <person name="Castelle C.J."/>
            <person name="Probst A.J."/>
            <person name="Thomas B.C."/>
            <person name="Singh A."/>
            <person name="Wilkins M.J."/>
            <person name="Karaoz U."/>
            <person name="Brodie E.L."/>
            <person name="Williams K.H."/>
            <person name="Hubbard S.S."/>
            <person name="Banfield J.F."/>
        </authorList>
    </citation>
    <scope>NUCLEOTIDE SEQUENCE [LARGE SCALE GENOMIC DNA]</scope>
</reference>
<comment type="cofactor">
    <cofactor evidence="1">
        <name>[4Fe-4S] cluster</name>
        <dbReference type="ChEBI" id="CHEBI:49883"/>
    </cofactor>
</comment>
<proteinExistence type="predicted"/>
<dbReference type="InterPro" id="IPR006638">
    <property type="entry name" value="Elp3/MiaA/NifB-like_rSAM"/>
</dbReference>
<keyword evidence="5" id="KW-0411">Iron-sulfur</keyword>
<keyword evidence="2" id="KW-0949">S-adenosyl-L-methionine</keyword>
<dbReference type="AlphaFoldDB" id="A0A1F6CEA6"/>
<gene>
    <name evidence="7" type="ORF">A2671_02290</name>
</gene>
<keyword evidence="4" id="KW-0408">Iron</keyword>
<name>A0A1F6CEA6_9BACT</name>
<evidence type="ECO:0000256" key="1">
    <source>
        <dbReference type="ARBA" id="ARBA00001966"/>
    </source>
</evidence>
<dbReference type="SMART" id="SM00729">
    <property type="entry name" value="Elp3"/>
    <property type="match status" value="1"/>
</dbReference>
<keyword evidence="3" id="KW-0479">Metal-binding</keyword>
<evidence type="ECO:0000313" key="7">
    <source>
        <dbReference type="EMBL" id="OGG47361.1"/>
    </source>
</evidence>
<dbReference type="GO" id="GO:0051536">
    <property type="term" value="F:iron-sulfur cluster binding"/>
    <property type="evidence" value="ECO:0007669"/>
    <property type="project" value="UniProtKB-KW"/>
</dbReference>
<dbReference type="Gene3D" id="3.40.50.280">
    <property type="entry name" value="Cobalamin-binding domain"/>
    <property type="match status" value="1"/>
</dbReference>
<protein>
    <recommendedName>
        <fullName evidence="6">Elp3/MiaA/NifB-like radical SAM core domain-containing protein</fullName>
    </recommendedName>
</protein>
<sequence length="609" mass="68900">MKKLFVGLTALCLIKVDAIAIPAYEFGSVQDTTYDSQRDVFLNTTMRWDNWCTFSRVKMPNGKTCWDPVEIPAKKKLVFSFRVDLFREENWQYAIAGTVLIGQAKAPVRRRFVGINVESFEWPEESKVWPHLGLLYVGTVAEQEDYEVKLWDELIQGKAPLEQLIQPGDIVGLSLVTTGMERGVEIAKRVKTLGARYVVAGNDSAMFRARQLLSLPGQPVDAVFTSNSLGSIRQFFQQATSVELSRMQIPRLAVDPRRAQYVTNESSGVAIEAKQYGTSDFFLVPNLTLYGHEYWNLVWSAYRSQFGHKHVRPQDVRNAIALLAQGCGRAGAGDICDYCTIRHVANVSIPEQDYLEETLDTYRAFGINTFFNVTDSAFEMGPLVHRLKEVGPVDSMVIYGRAQAIAQRPERLNEWLNVVQHRLLINCGMDSADERILREGIHKSSSKVGSRVEENRQAVRTIKAAGEKAHLHYSLIFGSVGETKDSCERNLEFLQWTIDTLGSQLDVVEGDIFWVNFGAPCSVIFHSYEEASRRAALAGKTISREQWHTHFAQYADELVVPQSCEPSWYHFFTNITYETALEYNSRVKTMMEKVPGRVTGRNFAFKPPA</sequence>
<evidence type="ECO:0000256" key="5">
    <source>
        <dbReference type="ARBA" id="ARBA00023014"/>
    </source>
</evidence>
<accession>A0A1F6CEA6</accession>
<dbReference type="Proteomes" id="UP000178344">
    <property type="component" value="Unassembled WGS sequence"/>
</dbReference>
<dbReference type="SFLD" id="SFLDS00029">
    <property type="entry name" value="Radical_SAM"/>
    <property type="match status" value="1"/>
</dbReference>
<dbReference type="SUPFAM" id="SSF102114">
    <property type="entry name" value="Radical SAM enzymes"/>
    <property type="match status" value="1"/>
</dbReference>
<evidence type="ECO:0000256" key="2">
    <source>
        <dbReference type="ARBA" id="ARBA00022691"/>
    </source>
</evidence>
<evidence type="ECO:0000256" key="3">
    <source>
        <dbReference type="ARBA" id="ARBA00022723"/>
    </source>
</evidence>